<feature type="region of interest" description="Disordered" evidence="1">
    <location>
        <begin position="19"/>
        <end position="38"/>
    </location>
</feature>
<proteinExistence type="predicted"/>
<feature type="compositionally biased region" description="Polar residues" evidence="1">
    <location>
        <begin position="20"/>
        <end position="29"/>
    </location>
</feature>
<sequence>MPDKLMQYSHGAGQYDRSFNVENSGSTARQRGRHRPFANRAAAESAVSDVIDAEFVHIDDNGSVVEVFGADAVRPVSPGDFFERRAHCAGQGAGQAADAAAPAGLPTLFGRLDRMSPVGFGALVGLASLCVFWFFGGYALLQ</sequence>
<comment type="caution">
    <text evidence="3">The sequence shown here is derived from an EMBL/GenBank/DDBJ whole genome shotgun (WGS) entry which is preliminary data.</text>
</comment>
<evidence type="ECO:0000256" key="2">
    <source>
        <dbReference type="SAM" id="Phobius"/>
    </source>
</evidence>
<keyword evidence="2" id="KW-0472">Membrane</keyword>
<evidence type="ECO:0000313" key="3">
    <source>
        <dbReference type="EMBL" id="MBW8640773.1"/>
    </source>
</evidence>
<reference evidence="3" key="1">
    <citation type="submission" date="2021-08" db="EMBL/GenBank/DDBJ databases">
        <title>Hoeflea bacterium WL0058 sp. nov., isolated from the sediment.</title>
        <authorList>
            <person name="Wang L."/>
            <person name="Zhang D."/>
        </authorList>
    </citation>
    <scope>NUCLEOTIDE SEQUENCE</scope>
    <source>
        <strain evidence="3">WL0058</strain>
    </source>
</reference>
<protein>
    <submittedName>
        <fullName evidence="3">Uncharacterized protein</fullName>
    </submittedName>
</protein>
<accession>A0AAE2ZQ85</accession>
<feature type="transmembrane region" description="Helical" evidence="2">
    <location>
        <begin position="118"/>
        <end position="141"/>
    </location>
</feature>
<dbReference type="EMBL" id="JAICBX010000009">
    <property type="protein sequence ID" value="MBW8640773.1"/>
    <property type="molecule type" value="Genomic_DNA"/>
</dbReference>
<dbReference type="Proteomes" id="UP001196509">
    <property type="component" value="Unassembled WGS sequence"/>
</dbReference>
<evidence type="ECO:0000313" key="4">
    <source>
        <dbReference type="Proteomes" id="UP001196509"/>
    </source>
</evidence>
<keyword evidence="2" id="KW-0812">Transmembrane</keyword>
<organism evidence="3 4">
    <name type="scientific">Flavimaribacter sediminis</name>
    <dbReference type="NCBI Taxonomy" id="2865987"/>
    <lineage>
        <taxon>Bacteria</taxon>
        <taxon>Pseudomonadati</taxon>
        <taxon>Pseudomonadota</taxon>
        <taxon>Alphaproteobacteria</taxon>
        <taxon>Hyphomicrobiales</taxon>
        <taxon>Rhizobiaceae</taxon>
        <taxon>Flavimaribacter</taxon>
    </lineage>
</organism>
<dbReference type="RefSeq" id="WP_220231509.1">
    <property type="nucleotide sequence ID" value="NZ_JAICBX010000009.1"/>
</dbReference>
<name>A0AAE2ZQ85_9HYPH</name>
<keyword evidence="4" id="KW-1185">Reference proteome</keyword>
<gene>
    <name evidence="3" type="ORF">K1W69_26515</name>
</gene>
<keyword evidence="2" id="KW-1133">Transmembrane helix</keyword>
<evidence type="ECO:0000256" key="1">
    <source>
        <dbReference type="SAM" id="MobiDB-lite"/>
    </source>
</evidence>
<dbReference type="AlphaFoldDB" id="A0AAE2ZQ85"/>